<dbReference type="EMBL" id="MEHA01000052">
    <property type="protein sequence ID" value="ODR36176.1"/>
    <property type="molecule type" value="Genomic_DNA"/>
</dbReference>
<evidence type="ECO:0000256" key="1">
    <source>
        <dbReference type="SAM" id="MobiDB-lite"/>
    </source>
</evidence>
<name>A0A1E3U5P6_9FIRM</name>
<evidence type="ECO:0000313" key="4">
    <source>
        <dbReference type="Proteomes" id="UP000094271"/>
    </source>
</evidence>
<evidence type="ECO:0000313" key="3">
    <source>
        <dbReference type="EMBL" id="ODR47071.1"/>
    </source>
</evidence>
<keyword evidence="5" id="KW-1185">Reference proteome</keyword>
<feature type="region of interest" description="Disordered" evidence="1">
    <location>
        <begin position="22"/>
        <end position="48"/>
    </location>
</feature>
<sequence length="87" mass="9272">MAASFAALVPLRDYPSGSVPCKEPYRAAATQGRRQGKRGGRGKGDGQGSGGANIFYLHPLKCCRNPSGNVILYTDINSFSIEIQGRI</sequence>
<organism evidence="2 4">
    <name type="scientific">Eisenbergiella tayi</name>
    <dbReference type="NCBI Taxonomy" id="1432052"/>
    <lineage>
        <taxon>Bacteria</taxon>
        <taxon>Bacillati</taxon>
        <taxon>Bacillota</taxon>
        <taxon>Clostridia</taxon>
        <taxon>Lachnospirales</taxon>
        <taxon>Lachnospiraceae</taxon>
        <taxon>Eisenbergiella</taxon>
    </lineage>
</organism>
<dbReference type="Proteomes" id="UP000094869">
    <property type="component" value="Unassembled WGS sequence"/>
</dbReference>
<reference evidence="2 4" key="2">
    <citation type="submission" date="2016-08" db="EMBL/GenBank/DDBJ databases">
        <authorList>
            <person name="Seilhamer J.J."/>
        </authorList>
    </citation>
    <scope>NUCLEOTIDE SEQUENCE [LARGE SCALE GENOMIC DNA]</scope>
    <source>
        <strain evidence="2 4">NML150140-1</strain>
    </source>
</reference>
<protein>
    <submittedName>
        <fullName evidence="2">Uncharacterized protein</fullName>
    </submittedName>
</protein>
<dbReference type="AlphaFoldDB" id="A0A1E3U5P6"/>
<dbReference type="Proteomes" id="UP000094271">
    <property type="component" value="Unassembled WGS sequence"/>
</dbReference>
<gene>
    <name evidence="2" type="ORF">BEI59_35500</name>
    <name evidence="3" type="ORF">BEI63_26835</name>
</gene>
<dbReference type="EMBL" id="MEHD01000046">
    <property type="protein sequence ID" value="ODR47071.1"/>
    <property type="molecule type" value="Genomic_DNA"/>
</dbReference>
<comment type="caution">
    <text evidence="2">The sequence shown here is derived from an EMBL/GenBank/DDBJ whole genome shotgun (WGS) entry which is preliminary data.</text>
</comment>
<reference evidence="3 5" key="1">
    <citation type="submission" date="2016-08" db="EMBL/GenBank/DDBJ databases">
        <title>Characterization of Isolates of Eisenbergiella tayi Derived from Blood Cultures, Using Whole Genome Sequencing.</title>
        <authorList>
            <person name="Bernier A.-M."/>
            <person name="Burdz T."/>
            <person name="Wiebe D."/>
            <person name="Bernard K."/>
        </authorList>
    </citation>
    <scope>NUCLEOTIDE SEQUENCE [LARGE SCALE GENOMIC DNA]</scope>
    <source>
        <strain evidence="3 5">NML120146</strain>
    </source>
</reference>
<evidence type="ECO:0000313" key="2">
    <source>
        <dbReference type="EMBL" id="ODR36176.1"/>
    </source>
</evidence>
<accession>A0A1E3U5P6</accession>
<evidence type="ECO:0000313" key="5">
    <source>
        <dbReference type="Proteomes" id="UP000094869"/>
    </source>
</evidence>
<proteinExistence type="predicted"/>